<dbReference type="PANTHER" id="PTHR12876:SF35">
    <property type="entry name" value="LD08718P-RELATED"/>
    <property type="match status" value="1"/>
</dbReference>
<dbReference type="InterPro" id="IPR051101">
    <property type="entry name" value="ZC3H12/N4BP1_RNase_Reg"/>
</dbReference>
<accession>A0A8C4QZF7</accession>
<dbReference type="GO" id="GO:0005634">
    <property type="term" value="C:nucleus"/>
    <property type="evidence" value="ECO:0007669"/>
    <property type="project" value="TreeGrafter"/>
</dbReference>
<dbReference type="GO" id="GO:0016787">
    <property type="term" value="F:hydrolase activity"/>
    <property type="evidence" value="ECO:0007669"/>
    <property type="project" value="UniProtKB-KW"/>
</dbReference>
<feature type="region of interest" description="Disordered" evidence="11">
    <location>
        <begin position="536"/>
        <end position="557"/>
    </location>
</feature>
<dbReference type="InterPro" id="IPR000571">
    <property type="entry name" value="Znf_CCCH"/>
</dbReference>
<dbReference type="GO" id="GO:0004521">
    <property type="term" value="F:RNA endonuclease activity"/>
    <property type="evidence" value="ECO:0007669"/>
    <property type="project" value="TreeGrafter"/>
</dbReference>
<evidence type="ECO:0000256" key="1">
    <source>
        <dbReference type="ARBA" id="ARBA00001946"/>
    </source>
</evidence>
<proteinExistence type="inferred from homology"/>
<reference evidence="13" key="2">
    <citation type="submission" date="2025-09" db="UniProtKB">
        <authorList>
            <consortium name="Ensembl"/>
        </authorList>
    </citation>
    <scope>IDENTIFICATION</scope>
</reference>
<keyword evidence="6 10" id="KW-0863">Zinc-finger</keyword>
<dbReference type="GO" id="GO:0003729">
    <property type="term" value="F:mRNA binding"/>
    <property type="evidence" value="ECO:0007669"/>
    <property type="project" value="TreeGrafter"/>
</dbReference>
<dbReference type="Pfam" id="PF11977">
    <property type="entry name" value="RNase_Zc3h12a"/>
    <property type="match status" value="1"/>
</dbReference>
<dbReference type="Gene3D" id="3.40.50.11980">
    <property type="match status" value="1"/>
</dbReference>
<dbReference type="Ensembl" id="ENSEBUT00000023203.1">
    <property type="protein sequence ID" value="ENSEBUP00000022627.1"/>
    <property type="gene ID" value="ENSEBUG00000013935.1"/>
</dbReference>
<dbReference type="GO" id="GO:0036464">
    <property type="term" value="C:cytoplasmic ribonucleoprotein granule"/>
    <property type="evidence" value="ECO:0007669"/>
    <property type="project" value="TreeGrafter"/>
</dbReference>
<evidence type="ECO:0000256" key="10">
    <source>
        <dbReference type="PROSITE-ProRule" id="PRU00723"/>
    </source>
</evidence>
<keyword evidence="9" id="KW-0460">Magnesium</keyword>
<evidence type="ECO:0000256" key="8">
    <source>
        <dbReference type="ARBA" id="ARBA00022833"/>
    </source>
</evidence>
<evidence type="ECO:0000256" key="4">
    <source>
        <dbReference type="ARBA" id="ARBA00022723"/>
    </source>
</evidence>
<feature type="domain" description="C3H1-type" evidence="12">
    <location>
        <begin position="304"/>
        <end position="329"/>
    </location>
</feature>
<evidence type="ECO:0000259" key="12">
    <source>
        <dbReference type="PROSITE" id="PS50103"/>
    </source>
</evidence>
<evidence type="ECO:0000256" key="2">
    <source>
        <dbReference type="ARBA" id="ARBA00010922"/>
    </source>
</evidence>
<keyword evidence="4 10" id="KW-0479">Metal-binding</keyword>
<evidence type="ECO:0000256" key="9">
    <source>
        <dbReference type="ARBA" id="ARBA00022842"/>
    </source>
</evidence>
<sequence>AHSQSNTGMASEKECESDSLIVNKLQRHRADGVGDSREPDGSEGADLHETADQVKSQDGVPADKIVRSRDSRFDFARKLGYTEGQVREALRRLGDMVPINDLLQELVRLSTRLSDDSRELGGELSEADGISDPDHCKNLRHVVIDGSNVAMSHGNKEVFSCFGIKIAVEWFLQRGHKEVTVFVPAWRKEQSRPDAPITDQPLLRELERHGVLVFTPSRRVSGRRLVCYDDRFIVKLAYESDGIIVSNDNYRDLQGEKPEWKKFIEERLLMYSFVNDRFMPPDDPLGRNGPSLDNFLRKRPIPNEGRRVHCPYGKKCTYGNKCKFWHPERASHPLRSLADELRATAKADQDGRTSSRKAEGSPGAERSRMPGRAASAPDGESSRPSPVPQPCMEQPMSLQVSSSATSLSRRQLSPLSSSSSSSLSQSHLSPTPPLSHSFYSTIGVAPTPPSSLKHAPWPPVKEDFAIDSGFCSMSSCPSIMHPAGVSSHIAQQESGYNSHDTSLPPTTYYRPQKSYFTNYPSHHHPQNIDYSLHFAMQQQQQQQQPTQPPRVPTQYPEPRDNWYQATYSPQLAPPSCAHDHRGCLSDGFIYEHPSHPHHQSQPRTWSGNLMTQPSPHRPSLPGYHGGYHPRCLPPTLDAGLPVVRSGGGSSNGVVDVGNCDRGSGGDIKFSSWEKSRQTAYQRLCGVFPQNLVAQAMELYPRASDPQELATVCVELRSRKTTGHTGRGY</sequence>
<keyword evidence="5" id="KW-0255">Endonuclease</keyword>
<dbReference type="GeneTree" id="ENSGT00940000155107"/>
<protein>
    <recommendedName>
        <fullName evidence="12">C3H1-type domain-containing protein</fullName>
    </recommendedName>
</protein>
<keyword evidence="7" id="KW-0378">Hydrolase</keyword>
<dbReference type="FunFam" id="3.40.50.11980:FF:000001">
    <property type="entry name" value="ZC3H12A isoform 1"/>
    <property type="match status" value="1"/>
</dbReference>
<dbReference type="InterPro" id="IPR040546">
    <property type="entry name" value="Rege-1_UBA-like"/>
</dbReference>
<organism evidence="13 14">
    <name type="scientific">Eptatretus burgeri</name>
    <name type="common">Inshore hagfish</name>
    <dbReference type="NCBI Taxonomy" id="7764"/>
    <lineage>
        <taxon>Eukaryota</taxon>
        <taxon>Metazoa</taxon>
        <taxon>Chordata</taxon>
        <taxon>Craniata</taxon>
        <taxon>Vertebrata</taxon>
        <taxon>Cyclostomata</taxon>
        <taxon>Myxini</taxon>
        <taxon>Myxiniformes</taxon>
        <taxon>Myxinidae</taxon>
        <taxon>Eptatretinae</taxon>
        <taxon>Eptatretus</taxon>
    </lineage>
</organism>
<evidence type="ECO:0000313" key="14">
    <source>
        <dbReference type="Proteomes" id="UP000694388"/>
    </source>
</evidence>
<dbReference type="GO" id="GO:0008270">
    <property type="term" value="F:zinc ion binding"/>
    <property type="evidence" value="ECO:0007669"/>
    <property type="project" value="UniProtKB-KW"/>
</dbReference>
<feature type="region of interest" description="Disordered" evidence="11">
    <location>
        <begin position="1"/>
        <end position="62"/>
    </location>
</feature>
<name>A0A8C4QZF7_EPTBU</name>
<comment type="cofactor">
    <cofactor evidence="1">
        <name>Mg(2+)</name>
        <dbReference type="ChEBI" id="CHEBI:18420"/>
    </cofactor>
</comment>
<evidence type="ECO:0000256" key="11">
    <source>
        <dbReference type="SAM" id="MobiDB-lite"/>
    </source>
</evidence>
<evidence type="ECO:0000256" key="7">
    <source>
        <dbReference type="ARBA" id="ARBA00022801"/>
    </source>
</evidence>
<feature type="zinc finger region" description="C3H1-type" evidence="10">
    <location>
        <begin position="304"/>
        <end position="329"/>
    </location>
</feature>
<keyword evidence="3" id="KW-0540">Nuclease</keyword>
<reference evidence="13" key="1">
    <citation type="submission" date="2025-08" db="UniProtKB">
        <authorList>
            <consortium name="Ensembl"/>
        </authorList>
    </citation>
    <scope>IDENTIFICATION</scope>
</reference>
<dbReference type="CDD" id="cd18729">
    <property type="entry name" value="PIN_Zc3h12-like"/>
    <property type="match status" value="1"/>
</dbReference>
<feature type="compositionally biased region" description="Basic and acidic residues" evidence="11">
    <location>
        <begin position="28"/>
        <end position="52"/>
    </location>
</feature>
<dbReference type="InterPro" id="IPR040757">
    <property type="entry name" value="Regnase_1/ZC3H12_C"/>
</dbReference>
<evidence type="ECO:0000256" key="5">
    <source>
        <dbReference type="ARBA" id="ARBA00022759"/>
    </source>
</evidence>
<dbReference type="InterPro" id="IPR021869">
    <property type="entry name" value="RNase_Zc3h12_NYN"/>
</dbReference>
<keyword evidence="8 10" id="KW-0862">Zinc</keyword>
<feature type="compositionally biased region" description="Basic and acidic residues" evidence="11">
    <location>
        <begin position="344"/>
        <end position="359"/>
    </location>
</feature>
<dbReference type="Pfam" id="PF18561">
    <property type="entry name" value="Regnase_1_C"/>
    <property type="match status" value="1"/>
</dbReference>
<feature type="compositionally biased region" description="Low complexity" evidence="11">
    <location>
        <begin position="397"/>
        <end position="433"/>
    </location>
</feature>
<comment type="similarity">
    <text evidence="2">Belongs to the ZC3H12 family.</text>
</comment>
<dbReference type="Proteomes" id="UP000694388">
    <property type="component" value="Unplaced"/>
</dbReference>
<evidence type="ECO:0000256" key="6">
    <source>
        <dbReference type="ARBA" id="ARBA00022771"/>
    </source>
</evidence>
<evidence type="ECO:0000313" key="13">
    <source>
        <dbReference type="Ensembl" id="ENSEBUP00000022627.1"/>
    </source>
</evidence>
<dbReference type="PANTHER" id="PTHR12876">
    <property type="entry name" value="N4BP1-RELATED"/>
    <property type="match status" value="1"/>
</dbReference>
<keyword evidence="14" id="KW-1185">Reference proteome</keyword>
<dbReference type="Pfam" id="PF18039">
    <property type="entry name" value="UBA_6"/>
    <property type="match status" value="1"/>
</dbReference>
<evidence type="ECO:0000256" key="3">
    <source>
        <dbReference type="ARBA" id="ARBA00022722"/>
    </source>
</evidence>
<dbReference type="PROSITE" id="PS50103">
    <property type="entry name" value="ZF_C3H1"/>
    <property type="match status" value="1"/>
</dbReference>
<dbReference type="AlphaFoldDB" id="A0A8C4QZF7"/>
<feature type="region of interest" description="Disordered" evidence="11">
    <location>
        <begin position="344"/>
        <end position="433"/>
    </location>
</feature>